<dbReference type="PROSITE" id="PS00653">
    <property type="entry name" value="GLYCOSYL_HYDROL_F1_2"/>
    <property type="match status" value="1"/>
</dbReference>
<dbReference type="PRINTS" id="PR00131">
    <property type="entry name" value="GLHYDRLASE1"/>
</dbReference>
<dbReference type="RefSeq" id="WP_027829355.1">
    <property type="nucleotide sequence ID" value="NZ_AUEH01000054.1"/>
</dbReference>
<dbReference type="FunFam" id="3.20.20.80:FF:000004">
    <property type="entry name" value="Beta-glucosidase 6-phospho-beta-glucosidase"/>
    <property type="match status" value="1"/>
</dbReference>
<dbReference type="InterPro" id="IPR033132">
    <property type="entry name" value="GH_1_N_CS"/>
</dbReference>
<dbReference type="Proteomes" id="UP000050949">
    <property type="component" value="Unassembled WGS sequence"/>
</dbReference>
<name>A0A0R1XNC9_9LACO</name>
<dbReference type="EMBL" id="AZFW01000031">
    <property type="protein sequence ID" value="KRM28598.1"/>
    <property type="molecule type" value="Genomic_DNA"/>
</dbReference>
<accession>A0A0R1XNC9</accession>
<organism evidence="7 8">
    <name type="scientific">Schleiferilactobacillus harbinensis DSM 16991</name>
    <dbReference type="NCBI Taxonomy" id="1122147"/>
    <lineage>
        <taxon>Bacteria</taxon>
        <taxon>Bacillati</taxon>
        <taxon>Bacillota</taxon>
        <taxon>Bacilli</taxon>
        <taxon>Lactobacillales</taxon>
        <taxon>Lactobacillaceae</taxon>
        <taxon>Schleiferilactobacillus</taxon>
    </lineage>
</organism>
<dbReference type="GO" id="GO:0008422">
    <property type="term" value="F:beta-glucosidase activity"/>
    <property type="evidence" value="ECO:0007669"/>
    <property type="project" value="TreeGrafter"/>
</dbReference>
<dbReference type="AlphaFoldDB" id="A0A0R1XNC9"/>
<evidence type="ECO:0000256" key="2">
    <source>
        <dbReference type="ARBA" id="ARBA00022801"/>
    </source>
</evidence>
<dbReference type="eggNOG" id="COG2723">
    <property type="taxonomic scope" value="Bacteria"/>
</dbReference>
<dbReference type="GO" id="GO:0016052">
    <property type="term" value="P:carbohydrate catabolic process"/>
    <property type="evidence" value="ECO:0007669"/>
    <property type="project" value="TreeGrafter"/>
</dbReference>
<dbReference type="InterPro" id="IPR017853">
    <property type="entry name" value="GH"/>
</dbReference>
<keyword evidence="2 6" id="KW-0378">Hydrolase</keyword>
<evidence type="ECO:0000256" key="5">
    <source>
        <dbReference type="RuleBase" id="RU003690"/>
    </source>
</evidence>
<evidence type="ECO:0000313" key="8">
    <source>
        <dbReference type="Proteomes" id="UP000050949"/>
    </source>
</evidence>
<dbReference type="OrthoDB" id="1688691at2"/>
<protein>
    <submittedName>
        <fullName evidence="7">6-phospho-beta-glucosidase</fullName>
    </submittedName>
</protein>
<evidence type="ECO:0000256" key="1">
    <source>
        <dbReference type="ARBA" id="ARBA00010838"/>
    </source>
</evidence>
<dbReference type="InterPro" id="IPR018120">
    <property type="entry name" value="Glyco_hydro_1_AS"/>
</dbReference>
<keyword evidence="3 6" id="KW-0326">Glycosidase</keyword>
<dbReference type="PROSITE" id="PS00572">
    <property type="entry name" value="GLYCOSYL_HYDROL_F1_1"/>
    <property type="match status" value="1"/>
</dbReference>
<comment type="caution">
    <text evidence="7">The sequence shown here is derived from an EMBL/GenBank/DDBJ whole genome shotgun (WGS) entry which is preliminary data.</text>
</comment>
<dbReference type="SUPFAM" id="SSF51445">
    <property type="entry name" value="(Trans)glycosidases"/>
    <property type="match status" value="1"/>
</dbReference>
<evidence type="ECO:0000256" key="4">
    <source>
        <dbReference type="PROSITE-ProRule" id="PRU10055"/>
    </source>
</evidence>
<reference evidence="7 8" key="1">
    <citation type="journal article" date="2015" name="Genome Announc.">
        <title>Expanding the biotechnology potential of lactobacilli through comparative genomics of 213 strains and associated genera.</title>
        <authorList>
            <person name="Sun Z."/>
            <person name="Harris H.M."/>
            <person name="McCann A."/>
            <person name="Guo C."/>
            <person name="Argimon S."/>
            <person name="Zhang W."/>
            <person name="Yang X."/>
            <person name="Jeffery I.B."/>
            <person name="Cooney J.C."/>
            <person name="Kagawa T.F."/>
            <person name="Liu W."/>
            <person name="Song Y."/>
            <person name="Salvetti E."/>
            <person name="Wrobel A."/>
            <person name="Rasinkangas P."/>
            <person name="Parkhill J."/>
            <person name="Rea M.C."/>
            <person name="O'Sullivan O."/>
            <person name="Ritari J."/>
            <person name="Douillard F.P."/>
            <person name="Paul Ross R."/>
            <person name="Yang R."/>
            <person name="Briner A.E."/>
            <person name="Felis G.E."/>
            <person name="de Vos W.M."/>
            <person name="Barrangou R."/>
            <person name="Klaenhammer T.R."/>
            <person name="Caufield P.W."/>
            <person name="Cui Y."/>
            <person name="Zhang H."/>
            <person name="O'Toole P.W."/>
        </authorList>
    </citation>
    <scope>NUCLEOTIDE SEQUENCE [LARGE SCALE GENOMIC DNA]</scope>
    <source>
        <strain evidence="7 8">DSM 16991</strain>
    </source>
</reference>
<dbReference type="GO" id="GO:0005829">
    <property type="term" value="C:cytosol"/>
    <property type="evidence" value="ECO:0007669"/>
    <property type="project" value="TreeGrafter"/>
</dbReference>
<evidence type="ECO:0000256" key="6">
    <source>
        <dbReference type="RuleBase" id="RU004468"/>
    </source>
</evidence>
<sequence>MYKPNYPHDFPQDFLWGGATAANQIEGAWNQDGKGLTTAEVVRRASDRKKMSMGDVTRASIEAAVADTTDTHYPKRRGNDFYHRYEEDIALMAEMGFKVFRFSIAWGRIFPNGDDPTPNAAGLAFYDRVISTLAKYHIKPLVTLSHYEMPIQLTLKQNGWASRATIAAFTRFTETVFTHFKGRVPYYLTFNEINTGTWGFHETGALDDGLSADAQLQLRYQALHHQFVASALATKQLHTIDPAAQMGCMLARMQTYPATPKPEDVLAAQQADQRNLFFTDVQARGEYPEYMNRYFAEHHIQIAMQPDDQAVLKANPVDFISFSYYMTTVTAADQGAAINGNMATGGRNPYLKESAWGWQIDPIGLRITLNAMWDRYRKPLFIVENGLGAEDKLEDGQVHDSYRIDYLRAHIQQMKEAISDGVCLLGYTMWGPIDLISFSTSEMSKRYGFVYVDQDDEGHGSLRRIKKDSFAWYRKVIASNGADLN</sequence>
<dbReference type="PANTHER" id="PTHR10353:SF122">
    <property type="entry name" value="6-PHOSPHO-BETA-GLUCOSIDASE ASCB-RELATED"/>
    <property type="match status" value="1"/>
</dbReference>
<proteinExistence type="inferred from homology"/>
<dbReference type="InterPro" id="IPR001360">
    <property type="entry name" value="Glyco_hydro_1"/>
</dbReference>
<gene>
    <name evidence="7" type="ORF">FC91_GL001758</name>
</gene>
<dbReference type="PANTHER" id="PTHR10353">
    <property type="entry name" value="GLYCOSYL HYDROLASE"/>
    <property type="match status" value="1"/>
</dbReference>
<feature type="active site" description="Nucleophile" evidence="4">
    <location>
        <position position="384"/>
    </location>
</feature>
<comment type="similarity">
    <text evidence="1 5">Belongs to the glycosyl hydrolase 1 family.</text>
</comment>
<evidence type="ECO:0000256" key="3">
    <source>
        <dbReference type="ARBA" id="ARBA00023295"/>
    </source>
</evidence>
<evidence type="ECO:0000313" key="7">
    <source>
        <dbReference type="EMBL" id="KRM28598.1"/>
    </source>
</evidence>
<dbReference type="PATRIC" id="fig|1122147.4.peg.1817"/>
<dbReference type="Gene3D" id="3.20.20.80">
    <property type="entry name" value="Glycosidases"/>
    <property type="match status" value="1"/>
</dbReference>
<dbReference type="Pfam" id="PF00232">
    <property type="entry name" value="Glyco_hydro_1"/>
    <property type="match status" value="1"/>
</dbReference>